<dbReference type="NCBIfam" id="TIGR04335">
    <property type="entry name" value="AmmeMemoSam_A"/>
    <property type="match status" value="1"/>
</dbReference>
<dbReference type="InterPro" id="IPR004183">
    <property type="entry name" value="Xdiol_dOase_suB"/>
</dbReference>
<dbReference type="Pfam" id="PF01871">
    <property type="entry name" value="AMMECR1"/>
    <property type="match status" value="1"/>
</dbReference>
<dbReference type="PANTHER" id="PTHR13016:SF0">
    <property type="entry name" value="AMME SYNDROME CANDIDATE GENE 1 PROTEIN"/>
    <property type="match status" value="1"/>
</dbReference>
<feature type="domain" description="AMMECR1" evidence="1">
    <location>
        <begin position="291"/>
        <end position="461"/>
    </location>
</feature>
<dbReference type="InterPro" id="IPR002733">
    <property type="entry name" value="AMMECR1_domain"/>
</dbReference>
<dbReference type="SUPFAM" id="SSF143447">
    <property type="entry name" value="AMMECR1-like"/>
    <property type="match status" value="1"/>
</dbReference>
<dbReference type="EMBL" id="CP046051">
    <property type="protein sequence ID" value="QKN23859.1"/>
    <property type="molecule type" value="Genomic_DNA"/>
</dbReference>
<dbReference type="PROSITE" id="PS51112">
    <property type="entry name" value="AMMECR1"/>
    <property type="match status" value="1"/>
</dbReference>
<dbReference type="Gene3D" id="3.40.830.10">
    <property type="entry name" value="LigB-like"/>
    <property type="match status" value="1"/>
</dbReference>
<organism evidence="2 3">
    <name type="scientific">Caproicibacterium lactatifermentans</name>
    <dbReference type="NCBI Taxonomy" id="2666138"/>
    <lineage>
        <taxon>Bacteria</taxon>
        <taxon>Bacillati</taxon>
        <taxon>Bacillota</taxon>
        <taxon>Clostridia</taxon>
        <taxon>Eubacteriales</taxon>
        <taxon>Oscillospiraceae</taxon>
        <taxon>Caproicibacterium</taxon>
    </lineage>
</organism>
<dbReference type="CDD" id="cd07951">
    <property type="entry name" value="ED_3B_N_AMMECR1"/>
    <property type="match status" value="1"/>
</dbReference>
<dbReference type="InterPro" id="IPR023473">
    <property type="entry name" value="AMMECR1"/>
</dbReference>
<evidence type="ECO:0000259" key="1">
    <source>
        <dbReference type="PROSITE" id="PS51112"/>
    </source>
</evidence>
<dbReference type="GO" id="GO:0008198">
    <property type="term" value="F:ferrous iron binding"/>
    <property type="evidence" value="ECO:0007669"/>
    <property type="project" value="InterPro"/>
</dbReference>
<dbReference type="NCBIfam" id="TIGR04336">
    <property type="entry name" value="AmmeMemoSam_B"/>
    <property type="match status" value="1"/>
</dbReference>
<dbReference type="Pfam" id="PF02900">
    <property type="entry name" value="LigB"/>
    <property type="match status" value="1"/>
</dbReference>
<sequence length="461" mass="50536">MSILAAFAVPHPPILMPEIGHGEEHKIQSTIDAYRTVMRRAAALHPETVVVTSPHTVLYADYFHISPGEQAQGSFLQFGAPQVEVQVSYDSAFTKTLMQRCGERHIPAGTFGERSSALDHATMIPLRYLQEFTSSFRVVRIGLSGLSPLVHYRLGQCIADTAEKLGRRTVVIASGDLSHKLTQDGPYGYAPEGPQFDKETTVMLQKGDFLSLLSMDPDLCEAAAECGLRSFWIMAGALDRKALRSELLSYEGPFGVGYGVASFLVTSKDNTRNFGEQYATAEKRRAAVRQQAEDPWVRLARLSLETYVRTGQYAALPKNLPPELAGTRAGAFVSLKKDGRLRGCIGTVQPTQKSVAEEILNNAVSAAVHDPRFGPVTPEELPQLVYSVDVLQMPEAVASSKELDAKRYGVIVQNGNRSGLLLPNLAGVDTAEEQIAIARQKAGISPYEPVKLWRFRVVRHT</sequence>
<name>A0A859DQR3_9FIRM</name>
<dbReference type="GO" id="GO:0016702">
    <property type="term" value="F:oxidoreductase activity, acting on single donors with incorporation of molecular oxygen, incorporation of two atoms of oxygen"/>
    <property type="evidence" value="ECO:0007669"/>
    <property type="project" value="UniProtKB-ARBA"/>
</dbReference>
<dbReference type="InterPro" id="IPR027485">
    <property type="entry name" value="AMMECR1_N"/>
</dbReference>
<dbReference type="KEGG" id="clf:GJQ69_04825"/>
<dbReference type="RefSeq" id="WP_174193120.1">
    <property type="nucleotide sequence ID" value="NZ_CP046051.1"/>
</dbReference>
<protein>
    <submittedName>
        <fullName evidence="2">AmmeMemoRadiSam system protein A</fullName>
    </submittedName>
</protein>
<dbReference type="PANTHER" id="PTHR13016">
    <property type="entry name" value="AMMECR1 HOMOLOG"/>
    <property type="match status" value="1"/>
</dbReference>
<dbReference type="AlphaFoldDB" id="A0A859DQR3"/>
<dbReference type="InterPro" id="IPR027623">
    <property type="entry name" value="AmmeMemoSam_A"/>
</dbReference>
<dbReference type="SUPFAM" id="SSF53213">
    <property type="entry name" value="LigB-like"/>
    <property type="match status" value="1"/>
</dbReference>
<dbReference type="InterPro" id="IPR036071">
    <property type="entry name" value="AMMECR1_dom_sf"/>
</dbReference>
<dbReference type="Proteomes" id="UP000501316">
    <property type="component" value="Chromosome"/>
</dbReference>
<proteinExistence type="predicted"/>
<dbReference type="Gene3D" id="3.30.700.20">
    <property type="entry name" value="Hypothetical protein ph0010, domain 1"/>
    <property type="match status" value="1"/>
</dbReference>
<dbReference type="Gene3D" id="3.30.1490.150">
    <property type="entry name" value="Hypothetical protein ph0010, domain 2"/>
    <property type="match status" value="1"/>
</dbReference>
<accession>A0A859DQR3</accession>
<evidence type="ECO:0000313" key="2">
    <source>
        <dbReference type="EMBL" id="QKN23859.1"/>
    </source>
</evidence>
<gene>
    <name evidence="2" type="primary">amrA</name>
    <name evidence="2" type="ORF">GJQ69_04825</name>
</gene>
<evidence type="ECO:0000313" key="3">
    <source>
        <dbReference type="Proteomes" id="UP000501316"/>
    </source>
</evidence>
<reference evidence="2 3" key="1">
    <citation type="submission" date="2019-11" db="EMBL/GenBank/DDBJ databases">
        <authorList>
            <person name="Ren C."/>
            <person name="Wang H."/>
            <person name="Xu Y."/>
        </authorList>
    </citation>
    <scope>NUCLEOTIDE SEQUENCE [LARGE SCALE GENOMIC DNA]</scope>
    <source>
        <strain evidence="2 3">LBM 19010</strain>
    </source>
</reference>